<dbReference type="EMBL" id="CP003389">
    <property type="protein sequence ID" value="AFE05935.1"/>
    <property type="molecule type" value="Genomic_DNA"/>
</dbReference>
<organism evidence="2 3">
    <name type="scientific">Corallococcus coralloides (strain ATCC 25202 / DSM 2259 / NBRC 100086 / M2)</name>
    <name type="common">Myxococcus coralloides</name>
    <dbReference type="NCBI Taxonomy" id="1144275"/>
    <lineage>
        <taxon>Bacteria</taxon>
        <taxon>Pseudomonadati</taxon>
        <taxon>Myxococcota</taxon>
        <taxon>Myxococcia</taxon>
        <taxon>Myxococcales</taxon>
        <taxon>Cystobacterineae</taxon>
        <taxon>Myxococcaceae</taxon>
        <taxon>Corallococcus</taxon>
    </lineage>
</organism>
<evidence type="ECO:0000256" key="1">
    <source>
        <dbReference type="SAM" id="SignalP"/>
    </source>
</evidence>
<protein>
    <recommendedName>
        <fullName evidence="4">Lipoprotein</fullName>
    </recommendedName>
</protein>
<feature type="chain" id="PRO_5003614921" description="Lipoprotein" evidence="1">
    <location>
        <begin position="22"/>
        <end position="164"/>
    </location>
</feature>
<dbReference type="OrthoDB" id="5516941at2"/>
<evidence type="ECO:0008006" key="4">
    <source>
        <dbReference type="Google" id="ProtNLM"/>
    </source>
</evidence>
<dbReference type="Proteomes" id="UP000007587">
    <property type="component" value="Chromosome"/>
</dbReference>
<dbReference type="HOGENOM" id="CLU_1530918_0_0_7"/>
<reference evidence="3" key="2">
    <citation type="submission" date="2012-03" db="EMBL/GenBank/DDBJ databases">
        <title>Genome sequence of the fruiting myxobacterium Corallococcus coralloides DSM 2259.</title>
        <authorList>
            <person name="Huntley S."/>
            <person name="Zhang Y."/>
            <person name="Treuner-Lange A."/>
            <person name="Sensen C.W."/>
            <person name="Sogaard-Andersen L."/>
        </authorList>
    </citation>
    <scope>NUCLEOTIDE SEQUENCE [LARGE SCALE GENOMIC DNA]</scope>
    <source>
        <strain evidence="3">ATCC 25202 / DSM 2259 / NBRC 100086 / M2</strain>
    </source>
</reference>
<evidence type="ECO:0000313" key="2">
    <source>
        <dbReference type="EMBL" id="AFE05935.1"/>
    </source>
</evidence>
<dbReference type="KEGG" id="ccx:COCOR_04634"/>
<sequence>MRRFLALTSAAALSLFCAACGSDDTDEGQFKNARANVTGTHPVLMTLSVSGVSETPEPSATNLILTEDADNDRLNVDLLFFDCDLTATMTGETTFTVNPGSCVFPLPEEVEMDCDIAFEITGGTGGKASKGAKVGATLNGNYKMTCPELGVPVSMPMTILLVGT</sequence>
<keyword evidence="1" id="KW-0732">Signal</keyword>
<dbReference type="InParanoid" id="H8MI52"/>
<dbReference type="STRING" id="1144275.COCOR_04634"/>
<evidence type="ECO:0000313" key="3">
    <source>
        <dbReference type="Proteomes" id="UP000007587"/>
    </source>
</evidence>
<accession>H8MI52</accession>
<dbReference type="AlphaFoldDB" id="H8MI52"/>
<feature type="signal peptide" evidence="1">
    <location>
        <begin position="1"/>
        <end position="21"/>
    </location>
</feature>
<proteinExistence type="predicted"/>
<reference evidence="2 3" key="1">
    <citation type="journal article" date="2012" name="J. Bacteriol.">
        <title>Complete Genome Sequence of the Fruiting Myxobacterium Corallococcus coralloides DSM 2259.</title>
        <authorList>
            <person name="Huntley S."/>
            <person name="Zhang Y."/>
            <person name="Treuner-Lange A."/>
            <person name="Kneip S."/>
            <person name="Sensen C.W."/>
            <person name="Sogaard-Andersen L."/>
        </authorList>
    </citation>
    <scope>NUCLEOTIDE SEQUENCE [LARGE SCALE GENOMIC DNA]</scope>
    <source>
        <strain evidence="3">ATCC 25202 / DSM 2259 / NBRC 100086 / M2</strain>
    </source>
</reference>
<gene>
    <name evidence="2" type="ordered locus">COCOR_04634</name>
</gene>
<dbReference type="RefSeq" id="WP_014397438.1">
    <property type="nucleotide sequence ID" value="NC_017030.1"/>
</dbReference>
<keyword evidence="3" id="KW-1185">Reference proteome</keyword>
<name>H8MI52_CORCM</name>